<keyword evidence="9" id="KW-1185">Reference proteome</keyword>
<comment type="subcellular location">
    <subcellularLocation>
        <location evidence="1">Nucleus</location>
    </subcellularLocation>
</comment>
<dbReference type="GO" id="GO:0043565">
    <property type="term" value="F:sequence-specific DNA binding"/>
    <property type="evidence" value="ECO:0007669"/>
    <property type="project" value="InterPro"/>
</dbReference>
<accession>A0A9P6T9W7</accession>
<evidence type="ECO:0000256" key="3">
    <source>
        <dbReference type="ARBA" id="ARBA00023125"/>
    </source>
</evidence>
<feature type="region of interest" description="Disordered" evidence="6">
    <location>
        <begin position="199"/>
        <end position="235"/>
    </location>
</feature>
<dbReference type="Gene3D" id="1.10.10.10">
    <property type="entry name" value="Winged helix-like DNA-binding domain superfamily/Winged helix DNA-binding domain"/>
    <property type="match status" value="1"/>
</dbReference>
<dbReference type="GO" id="GO:0005634">
    <property type="term" value="C:nucleus"/>
    <property type="evidence" value="ECO:0007669"/>
    <property type="project" value="UniProtKB-SubCell"/>
</dbReference>
<dbReference type="InterPro" id="IPR000232">
    <property type="entry name" value="HSF_DNA-bd"/>
</dbReference>
<proteinExistence type="inferred from homology"/>
<evidence type="ECO:0000256" key="1">
    <source>
        <dbReference type="ARBA" id="ARBA00004123"/>
    </source>
</evidence>
<feature type="compositionally biased region" description="Basic residues" evidence="6">
    <location>
        <begin position="199"/>
        <end position="211"/>
    </location>
</feature>
<dbReference type="Proteomes" id="UP000886653">
    <property type="component" value="Unassembled WGS sequence"/>
</dbReference>
<dbReference type="OrthoDB" id="60033at2759"/>
<dbReference type="PANTHER" id="PTHR10015">
    <property type="entry name" value="HEAT SHOCK TRANSCRIPTION FACTOR"/>
    <property type="match status" value="1"/>
</dbReference>
<gene>
    <name evidence="8" type="ORF">CROQUDRAFT_672265</name>
</gene>
<comment type="similarity">
    <text evidence="2 5">Belongs to the HSF family.</text>
</comment>
<evidence type="ECO:0000313" key="9">
    <source>
        <dbReference type="Proteomes" id="UP000886653"/>
    </source>
</evidence>
<evidence type="ECO:0000313" key="8">
    <source>
        <dbReference type="EMBL" id="KAG0144577.1"/>
    </source>
</evidence>
<feature type="region of interest" description="Disordered" evidence="6">
    <location>
        <begin position="1"/>
        <end position="33"/>
    </location>
</feature>
<evidence type="ECO:0000256" key="4">
    <source>
        <dbReference type="ARBA" id="ARBA00023242"/>
    </source>
</evidence>
<dbReference type="GO" id="GO:0003700">
    <property type="term" value="F:DNA-binding transcription factor activity"/>
    <property type="evidence" value="ECO:0007669"/>
    <property type="project" value="InterPro"/>
</dbReference>
<dbReference type="InterPro" id="IPR036388">
    <property type="entry name" value="WH-like_DNA-bd_sf"/>
</dbReference>
<organism evidence="8 9">
    <name type="scientific">Cronartium quercuum f. sp. fusiforme G11</name>
    <dbReference type="NCBI Taxonomy" id="708437"/>
    <lineage>
        <taxon>Eukaryota</taxon>
        <taxon>Fungi</taxon>
        <taxon>Dikarya</taxon>
        <taxon>Basidiomycota</taxon>
        <taxon>Pucciniomycotina</taxon>
        <taxon>Pucciniomycetes</taxon>
        <taxon>Pucciniales</taxon>
        <taxon>Coleosporiaceae</taxon>
        <taxon>Cronartium</taxon>
    </lineage>
</organism>
<dbReference type="EMBL" id="MU167292">
    <property type="protein sequence ID" value="KAG0144577.1"/>
    <property type="molecule type" value="Genomic_DNA"/>
</dbReference>
<dbReference type="Pfam" id="PF00447">
    <property type="entry name" value="HSF_DNA-bind"/>
    <property type="match status" value="1"/>
</dbReference>
<feature type="domain" description="HSF-type DNA-binding" evidence="7">
    <location>
        <begin position="89"/>
        <end position="200"/>
    </location>
</feature>
<evidence type="ECO:0000256" key="5">
    <source>
        <dbReference type="RuleBase" id="RU004020"/>
    </source>
</evidence>
<dbReference type="InterPro" id="IPR036390">
    <property type="entry name" value="WH_DNA-bd_sf"/>
</dbReference>
<evidence type="ECO:0000256" key="6">
    <source>
        <dbReference type="SAM" id="MobiDB-lite"/>
    </source>
</evidence>
<sequence>MPSVPSNGGIPFISKTHQHHVNARRTTPMASGTELVPISNRSRIDSVSGSSRSFPPTQVKSDVTEMIDGVHHLQMGSDGNEVETSPPTTCTAFISKLYHLCSHDDYRAFIRWTAPGDAFILAHANTDFATIVLPKFFRHSNVSSFIRQLNLYNFTRIPVIKLLDTIDNTSNTSPACAFSGFSHPSFRRDDQLSLRFIKPKPSKSKAARKAVKSAGSVEDKTNKTLRRNPPSKSKI</sequence>
<comment type="caution">
    <text evidence="8">The sequence shown here is derived from an EMBL/GenBank/DDBJ whole genome shotgun (WGS) entry which is preliminary data.</text>
</comment>
<evidence type="ECO:0000256" key="2">
    <source>
        <dbReference type="ARBA" id="ARBA00006403"/>
    </source>
</evidence>
<dbReference type="PRINTS" id="PR00056">
    <property type="entry name" value="HSFDOMAIN"/>
</dbReference>
<dbReference type="SMART" id="SM00415">
    <property type="entry name" value="HSF"/>
    <property type="match status" value="1"/>
</dbReference>
<keyword evidence="3" id="KW-0238">DNA-binding</keyword>
<keyword evidence="4" id="KW-0539">Nucleus</keyword>
<reference evidence="8" key="1">
    <citation type="submission" date="2013-11" db="EMBL/GenBank/DDBJ databases">
        <title>Genome sequence of the fusiform rust pathogen reveals effectors for host alternation and coevolution with pine.</title>
        <authorList>
            <consortium name="DOE Joint Genome Institute"/>
            <person name="Smith K."/>
            <person name="Pendleton A."/>
            <person name="Kubisiak T."/>
            <person name="Anderson C."/>
            <person name="Salamov A."/>
            <person name="Aerts A."/>
            <person name="Riley R."/>
            <person name="Clum A."/>
            <person name="Lindquist E."/>
            <person name="Ence D."/>
            <person name="Campbell M."/>
            <person name="Kronenberg Z."/>
            <person name="Feau N."/>
            <person name="Dhillon B."/>
            <person name="Hamelin R."/>
            <person name="Burleigh J."/>
            <person name="Smith J."/>
            <person name="Yandell M."/>
            <person name="Nelson C."/>
            <person name="Grigoriev I."/>
            <person name="Davis J."/>
        </authorList>
    </citation>
    <scope>NUCLEOTIDE SEQUENCE</scope>
    <source>
        <strain evidence="8">G11</strain>
    </source>
</reference>
<dbReference type="AlphaFoldDB" id="A0A9P6T9W7"/>
<evidence type="ECO:0000259" key="7">
    <source>
        <dbReference type="SMART" id="SM00415"/>
    </source>
</evidence>
<dbReference type="SUPFAM" id="SSF46785">
    <property type="entry name" value="Winged helix' DNA-binding domain"/>
    <property type="match status" value="1"/>
</dbReference>
<dbReference type="PANTHER" id="PTHR10015:SF427">
    <property type="entry name" value="HEAT SHOCK FACTOR PROTEIN"/>
    <property type="match status" value="1"/>
</dbReference>
<protein>
    <recommendedName>
        <fullName evidence="7">HSF-type DNA-binding domain-containing protein</fullName>
    </recommendedName>
</protein>
<name>A0A9P6T9W7_9BASI</name>